<sequence length="45" mass="5374">MAGIFKTMYCTSFRNIYQITPFGYIFPGLRFKFDLAINDIKRFVE</sequence>
<dbReference type="AlphaFoldDB" id="G8TRH9"/>
<evidence type="ECO:0000313" key="1">
    <source>
        <dbReference type="EMBL" id="AEW01110.1"/>
    </source>
</evidence>
<name>G8TRH9_NIAKG</name>
<accession>G8TRH9</accession>
<evidence type="ECO:0000313" key="2">
    <source>
        <dbReference type="Proteomes" id="UP000005438"/>
    </source>
</evidence>
<proteinExistence type="predicted"/>
<dbReference type="HOGENOM" id="CLU_3202540_0_0_10"/>
<dbReference type="KEGG" id="nko:Niako_4864"/>
<reference evidence="1 2" key="1">
    <citation type="submission" date="2011-12" db="EMBL/GenBank/DDBJ databases">
        <title>The complete genome of Niastella koreensis GR20-10.</title>
        <authorList>
            <consortium name="US DOE Joint Genome Institute (JGI-PGF)"/>
            <person name="Lucas S."/>
            <person name="Han J."/>
            <person name="Lapidus A."/>
            <person name="Bruce D."/>
            <person name="Goodwin L."/>
            <person name="Pitluck S."/>
            <person name="Peters L."/>
            <person name="Kyrpides N."/>
            <person name="Mavromatis K."/>
            <person name="Ivanova N."/>
            <person name="Mikhailova N."/>
            <person name="Davenport K."/>
            <person name="Saunders E."/>
            <person name="Detter J.C."/>
            <person name="Tapia R."/>
            <person name="Han C."/>
            <person name="Land M."/>
            <person name="Hauser L."/>
            <person name="Markowitz V."/>
            <person name="Cheng J.-F."/>
            <person name="Hugenholtz P."/>
            <person name="Woyke T."/>
            <person name="Wu D."/>
            <person name="Tindall B."/>
            <person name="Pomrenke H."/>
            <person name="Brambilla E."/>
            <person name="Klenk H.-P."/>
            <person name="Eisen J.A."/>
        </authorList>
    </citation>
    <scope>NUCLEOTIDE SEQUENCE [LARGE SCALE GENOMIC DNA]</scope>
    <source>
        <strain evidence="2">DSM 17620 / KACC 11465 / NBRC 106392 / GR20-10</strain>
    </source>
</reference>
<organism evidence="1 2">
    <name type="scientific">Niastella koreensis (strain DSM 17620 / KACC 11465 / NBRC 106392 / GR20-10)</name>
    <dbReference type="NCBI Taxonomy" id="700598"/>
    <lineage>
        <taxon>Bacteria</taxon>
        <taxon>Pseudomonadati</taxon>
        <taxon>Bacteroidota</taxon>
        <taxon>Chitinophagia</taxon>
        <taxon>Chitinophagales</taxon>
        <taxon>Chitinophagaceae</taxon>
        <taxon>Niastella</taxon>
    </lineage>
</organism>
<gene>
    <name evidence="1" type="ordered locus">Niako_4864</name>
</gene>
<protein>
    <submittedName>
        <fullName evidence="1">Uncharacterized protein</fullName>
    </submittedName>
</protein>
<dbReference type="STRING" id="700598.Niako_4864"/>
<dbReference type="EMBL" id="CP003178">
    <property type="protein sequence ID" value="AEW01110.1"/>
    <property type="molecule type" value="Genomic_DNA"/>
</dbReference>
<dbReference type="Proteomes" id="UP000005438">
    <property type="component" value="Chromosome"/>
</dbReference>